<dbReference type="AlphaFoldDB" id="A0A1G5S2A5"/>
<dbReference type="EMBL" id="FMWL01000011">
    <property type="protein sequence ID" value="SCZ80267.1"/>
    <property type="molecule type" value="Genomic_DNA"/>
</dbReference>
<gene>
    <name evidence="3" type="ORF">SAMN03080599_02186</name>
</gene>
<keyword evidence="4" id="KW-1185">Reference proteome</keyword>
<evidence type="ECO:0000259" key="2">
    <source>
        <dbReference type="Pfam" id="PF17806"/>
    </source>
</evidence>
<evidence type="ECO:0000313" key="4">
    <source>
        <dbReference type="Proteomes" id="UP000199208"/>
    </source>
</evidence>
<dbReference type="GO" id="GO:0016491">
    <property type="term" value="F:oxidoreductase activity"/>
    <property type="evidence" value="ECO:0007669"/>
    <property type="project" value="UniProtKB-KW"/>
</dbReference>
<organism evidence="3 4">
    <name type="scientific">Acidaminobacter hydrogenoformans DSM 2784</name>
    <dbReference type="NCBI Taxonomy" id="1120920"/>
    <lineage>
        <taxon>Bacteria</taxon>
        <taxon>Bacillati</taxon>
        <taxon>Bacillota</taxon>
        <taxon>Clostridia</taxon>
        <taxon>Peptostreptococcales</taxon>
        <taxon>Acidaminobacteraceae</taxon>
        <taxon>Acidaminobacter</taxon>
    </lineage>
</organism>
<dbReference type="RefSeq" id="WP_092591413.1">
    <property type="nucleotide sequence ID" value="NZ_FMWL01000011.1"/>
</dbReference>
<dbReference type="Gene3D" id="1.10.10.1100">
    <property type="entry name" value="BFD-like [2Fe-2S]-binding domain"/>
    <property type="match status" value="1"/>
</dbReference>
<dbReference type="Proteomes" id="UP000199208">
    <property type="component" value="Unassembled WGS sequence"/>
</dbReference>
<dbReference type="STRING" id="1120920.SAMN03080599_02186"/>
<evidence type="ECO:0000313" key="3">
    <source>
        <dbReference type="EMBL" id="SCZ80267.1"/>
    </source>
</evidence>
<protein>
    <submittedName>
        <fullName evidence="3">BFD-like [2Fe-2S] binding domain-containing protein</fullName>
    </submittedName>
</protein>
<sequence length="92" mass="10436">MDKSKVYLCRCENLTLEDLHKQLDEGSFSMEEIKRSTRCTMGPCQGRTCRELIAKEIAKYHALKMEQVDMPTYRAPVKPIKMGKVAGGARNA</sequence>
<feature type="domain" description="SoxA A3" evidence="2">
    <location>
        <begin position="4"/>
        <end position="87"/>
    </location>
</feature>
<evidence type="ECO:0000256" key="1">
    <source>
        <dbReference type="ARBA" id="ARBA00023002"/>
    </source>
</evidence>
<name>A0A1G5S2A5_9FIRM</name>
<dbReference type="Pfam" id="PF17806">
    <property type="entry name" value="SO_alpha_A3"/>
    <property type="match status" value="1"/>
</dbReference>
<keyword evidence="1" id="KW-0560">Oxidoreductase</keyword>
<accession>A0A1G5S2A5</accession>
<proteinExistence type="predicted"/>
<dbReference type="PANTHER" id="PTHR42949">
    <property type="entry name" value="ANAEROBIC GLYCEROL-3-PHOSPHATE DEHYDROGENASE SUBUNIT B"/>
    <property type="match status" value="1"/>
</dbReference>
<reference evidence="3 4" key="1">
    <citation type="submission" date="2016-10" db="EMBL/GenBank/DDBJ databases">
        <authorList>
            <person name="de Groot N.N."/>
        </authorList>
    </citation>
    <scope>NUCLEOTIDE SEQUENCE [LARGE SCALE GENOMIC DNA]</scope>
    <source>
        <strain evidence="3 4">DSM 2784</strain>
    </source>
</reference>
<dbReference type="OrthoDB" id="9801699at2"/>
<dbReference type="InterPro" id="IPR041854">
    <property type="entry name" value="BFD-like_2Fe2S-bd_dom_sf"/>
</dbReference>
<dbReference type="InterPro" id="IPR051691">
    <property type="entry name" value="Metab_Enz_Cyan_OpOx_G3PDH"/>
</dbReference>
<dbReference type="InterPro" id="IPR041117">
    <property type="entry name" value="SoxA_A3"/>
</dbReference>
<dbReference type="PANTHER" id="PTHR42949:SF3">
    <property type="entry name" value="ANAEROBIC GLYCEROL-3-PHOSPHATE DEHYDROGENASE SUBUNIT B"/>
    <property type="match status" value="1"/>
</dbReference>